<protein>
    <recommendedName>
        <fullName evidence="1">Polysaccharide biosynthesis domain-containing protein</fullName>
    </recommendedName>
</protein>
<feature type="domain" description="Polysaccharide biosynthesis" evidence="1">
    <location>
        <begin position="39"/>
        <end position="160"/>
    </location>
</feature>
<dbReference type="PANTHER" id="PTHR13410:SF9">
    <property type="entry name" value="PROTEIN PBDC1"/>
    <property type="match status" value="1"/>
</dbReference>
<dbReference type="GO" id="GO:0005737">
    <property type="term" value="C:cytoplasm"/>
    <property type="evidence" value="ECO:0007669"/>
    <property type="project" value="TreeGrafter"/>
</dbReference>
<name>A0AA39IKE8_9BILA</name>
<evidence type="ECO:0000313" key="3">
    <source>
        <dbReference type="Proteomes" id="UP001175271"/>
    </source>
</evidence>
<dbReference type="InterPro" id="IPR021148">
    <property type="entry name" value="Polysacc_synth_dom"/>
</dbReference>
<dbReference type="Proteomes" id="UP001175271">
    <property type="component" value="Unassembled WGS sequence"/>
</dbReference>
<dbReference type="Gene3D" id="1.10.3560.10">
    <property type="entry name" value="yst0336 like domain"/>
    <property type="match status" value="1"/>
</dbReference>
<accession>A0AA39IKE8</accession>
<comment type="caution">
    <text evidence="2">The sequence shown here is derived from an EMBL/GenBank/DDBJ whole genome shotgun (WGS) entry which is preliminary data.</text>
</comment>
<dbReference type="InterPro" id="IPR023139">
    <property type="entry name" value="PBDC1-like_dom_sf"/>
</dbReference>
<evidence type="ECO:0000313" key="2">
    <source>
        <dbReference type="EMBL" id="KAK0425962.1"/>
    </source>
</evidence>
<dbReference type="EMBL" id="JAUCMV010000001">
    <property type="protein sequence ID" value="KAK0425962.1"/>
    <property type="molecule type" value="Genomic_DNA"/>
</dbReference>
<gene>
    <name evidence="2" type="ORF">QR680_009478</name>
</gene>
<dbReference type="InterPro" id="IPR008476">
    <property type="entry name" value="PBDC1_metazoa/fungi"/>
</dbReference>
<keyword evidence="3" id="KW-1185">Reference proteome</keyword>
<reference evidence="2" key="1">
    <citation type="submission" date="2023-06" db="EMBL/GenBank/DDBJ databases">
        <title>Genomic analysis of the entomopathogenic nematode Steinernema hermaphroditum.</title>
        <authorList>
            <person name="Schwarz E.M."/>
            <person name="Heppert J.K."/>
            <person name="Baniya A."/>
            <person name="Schwartz H.T."/>
            <person name="Tan C.-H."/>
            <person name="Antoshechkin I."/>
            <person name="Sternberg P.W."/>
            <person name="Goodrich-Blair H."/>
            <person name="Dillman A.R."/>
        </authorList>
    </citation>
    <scope>NUCLEOTIDE SEQUENCE</scope>
    <source>
        <strain evidence="2">PS9179</strain>
        <tissue evidence="2">Whole animal</tissue>
    </source>
</reference>
<dbReference type="PANTHER" id="PTHR13410">
    <property type="entry name" value="PROTEIN PBDC1"/>
    <property type="match status" value="1"/>
</dbReference>
<dbReference type="Pfam" id="PF04669">
    <property type="entry name" value="PBDC1"/>
    <property type="match status" value="1"/>
</dbReference>
<proteinExistence type="predicted"/>
<dbReference type="AlphaFoldDB" id="A0AA39IKE8"/>
<organism evidence="2 3">
    <name type="scientific">Steinernema hermaphroditum</name>
    <dbReference type="NCBI Taxonomy" id="289476"/>
    <lineage>
        <taxon>Eukaryota</taxon>
        <taxon>Metazoa</taxon>
        <taxon>Ecdysozoa</taxon>
        <taxon>Nematoda</taxon>
        <taxon>Chromadorea</taxon>
        <taxon>Rhabditida</taxon>
        <taxon>Tylenchina</taxon>
        <taxon>Panagrolaimomorpha</taxon>
        <taxon>Strongyloidoidea</taxon>
        <taxon>Steinernematidae</taxon>
        <taxon>Steinernema</taxon>
    </lineage>
</organism>
<evidence type="ECO:0000259" key="1">
    <source>
        <dbReference type="Pfam" id="PF04669"/>
    </source>
</evidence>
<sequence length="554" mass="60580">MSFLYFRKEMADEFSSAAASDIAAQLQDDPARYINDPNIEIAWVHKTVERANIHMNLLLKCDTQKLTLHSRQQEIYEKFREAFPDMQVEKVGESQLKGATKQKWFEFCEQFKDVEDYNMGTLFRMDAEGVYNEANTIIVPKIIHMAIEITRNKEGVNKKSKEKYTKDLEMAGLGSTGSIFSSAPASTASVGLGGTTIAGLGGNASQAATGARTDKSGVENPLDAFVEDGLQQLFNALKDKIKANQAALDTFALESTTDPLKLEEKLNTVRQNVGELKTQMTSLDRQVTTIADKSKIDRSIANQATMRQNHLTKGTKYGLEQSVHYMDSIVDTYEDTIMNHHESLNNVESFIRSRLAALDSKSEALNVESGLQQHCTRFESLFRRSASKIFENDENMKRIKADFLSVRRRKYGQYTKDPFKSAAPKNVDNKENLPLLKADQTFPSQTTLMRIGQSVPKVAAAPGTTGTGVGFGTTAPFTFNTAATSTVSTAGSLFNKPFGATPTTTTAASSLFGKGTTTSTATSSAPSAFPFSNTLNSSVSGTLFGGSASKPFGK</sequence>